<reference evidence="12" key="3">
    <citation type="journal article" date="2014" name="Nature">
        <title>Elephant shark genome provides unique insights into gnathostome evolution.</title>
        <authorList>
            <consortium name="International Elephant Shark Genome Sequencing Consortium"/>
            <person name="Venkatesh B."/>
            <person name="Lee A.P."/>
            <person name="Ravi V."/>
            <person name="Maurya A.K."/>
            <person name="Lian M.M."/>
            <person name="Swann J.B."/>
            <person name="Ohta Y."/>
            <person name="Flajnik M.F."/>
            <person name="Sutoh Y."/>
            <person name="Kasahara M."/>
            <person name="Hoon S."/>
            <person name="Gangu V."/>
            <person name="Roy S.W."/>
            <person name="Irimia M."/>
            <person name="Korzh V."/>
            <person name="Kondrychyn I."/>
            <person name="Lim Z.W."/>
            <person name="Tay B.H."/>
            <person name="Tohari S."/>
            <person name="Kong K.W."/>
            <person name="Ho S."/>
            <person name="Lorente-Galdos B."/>
            <person name="Quilez J."/>
            <person name="Marques-Bonet T."/>
            <person name="Raney B.J."/>
            <person name="Ingham P.W."/>
            <person name="Tay A."/>
            <person name="Hillier L.W."/>
            <person name="Minx P."/>
            <person name="Boehm T."/>
            <person name="Wilson R.K."/>
            <person name="Brenner S."/>
            <person name="Warren W.C."/>
        </authorList>
    </citation>
    <scope>NUCLEOTIDE SEQUENCE [LARGE SCALE GENOMIC DNA]</scope>
</reference>
<evidence type="ECO:0000256" key="1">
    <source>
        <dbReference type="ARBA" id="ARBA00004323"/>
    </source>
</evidence>
<gene>
    <name evidence="11" type="primary">gcnt7</name>
</gene>
<evidence type="ECO:0000313" key="12">
    <source>
        <dbReference type="Proteomes" id="UP000314986"/>
    </source>
</evidence>
<dbReference type="Ensembl" id="ENSCMIT00000027734.1">
    <property type="protein sequence ID" value="ENSCMIP00000027298.1"/>
    <property type="gene ID" value="ENSCMIG00000011891.1"/>
</dbReference>
<keyword evidence="4" id="KW-0808">Transferase</keyword>
<organism evidence="11 12">
    <name type="scientific">Callorhinchus milii</name>
    <name type="common">Ghost shark</name>
    <dbReference type="NCBI Taxonomy" id="7868"/>
    <lineage>
        <taxon>Eukaryota</taxon>
        <taxon>Metazoa</taxon>
        <taxon>Chordata</taxon>
        <taxon>Craniata</taxon>
        <taxon>Vertebrata</taxon>
        <taxon>Chondrichthyes</taxon>
        <taxon>Holocephali</taxon>
        <taxon>Chimaeriformes</taxon>
        <taxon>Callorhinchidae</taxon>
        <taxon>Callorhinchus</taxon>
    </lineage>
</organism>
<evidence type="ECO:0000313" key="11">
    <source>
        <dbReference type="Ensembl" id="ENSCMIP00000027298.1"/>
    </source>
</evidence>
<reference evidence="12" key="1">
    <citation type="journal article" date="2006" name="Science">
        <title>Ancient noncoding elements conserved in the human genome.</title>
        <authorList>
            <person name="Venkatesh B."/>
            <person name="Kirkness E.F."/>
            <person name="Loh Y.H."/>
            <person name="Halpern A.L."/>
            <person name="Lee A.P."/>
            <person name="Johnson J."/>
            <person name="Dandona N."/>
            <person name="Viswanathan L.D."/>
            <person name="Tay A."/>
            <person name="Venter J.C."/>
            <person name="Strausberg R.L."/>
            <person name="Brenner S."/>
        </authorList>
    </citation>
    <scope>NUCLEOTIDE SEQUENCE [LARGE SCALE GENOMIC DNA]</scope>
</reference>
<evidence type="ECO:0000256" key="9">
    <source>
        <dbReference type="ARBA" id="ARBA00023180"/>
    </source>
</evidence>
<comment type="pathway">
    <text evidence="2">Protein modification; protein glycosylation.</text>
</comment>
<evidence type="ECO:0000256" key="2">
    <source>
        <dbReference type="ARBA" id="ARBA00004922"/>
    </source>
</evidence>
<dbReference type="Proteomes" id="UP000314986">
    <property type="component" value="Unassembled WGS sequence"/>
</dbReference>
<comment type="subcellular location">
    <subcellularLocation>
        <location evidence="1">Golgi apparatus membrane</location>
        <topology evidence="1">Single-pass type II membrane protein</topology>
    </subcellularLocation>
</comment>
<keyword evidence="8" id="KW-0472">Membrane</keyword>
<dbReference type="AlphaFoldDB" id="A0A4W3IL27"/>
<evidence type="ECO:0000256" key="6">
    <source>
        <dbReference type="ARBA" id="ARBA00022968"/>
    </source>
</evidence>
<accession>A0A4W3IL27</accession>
<sequence>FSLPAPNPWNSIRSAICLCIYISGRVGDPRPRPWSFDGAKCGDYPGELCAALFEGKPAAALIGAECQKLHRPDPFDPFDPDRPFNCSRLVHEHHYITQPLSREEADFPLAYILTVHKDLQTLEWLFRGLYMPQNVYCIHVDNKTSREFKRGVRMLAGCFDNVFLASKWERVVYGGFSRLQADVNCMQDLIVSPVRWKYVINLCGQDYPLKTNRDIVQTLKNQWKDKNITPGILQPSHMRHRTAHVHREYISPQEAYVIKTRTKKGDAVPHGLKLYFGSAYYALTAEFVHFVLKDQRAKDLLRWSRDTYSPDEHYWVTLNRIADAPGADPNAEWEGSIRSIKWVDQAKKYHNGCKGHYVRSICVYGLGDLQWLAQKDSLFANKFEVNKYPLAAQCMEWWLRPKMLSQSKVPPREECSSVLGLADIPPEKRFGYKVCQST</sequence>
<dbReference type="GO" id="GO:0008375">
    <property type="term" value="F:acetylglucosaminyltransferase activity"/>
    <property type="evidence" value="ECO:0007669"/>
    <property type="project" value="TreeGrafter"/>
</dbReference>
<keyword evidence="9" id="KW-0325">Glycoprotein</keyword>
<keyword evidence="5" id="KW-0812">Transmembrane</keyword>
<dbReference type="Pfam" id="PF02485">
    <property type="entry name" value="Branch"/>
    <property type="match status" value="1"/>
</dbReference>
<comment type="similarity">
    <text evidence="10">Belongs to the glycosyltransferase 14 family.</text>
</comment>
<proteinExistence type="inferred from homology"/>
<dbReference type="GO" id="GO:0000139">
    <property type="term" value="C:Golgi membrane"/>
    <property type="evidence" value="ECO:0007669"/>
    <property type="project" value="UniProtKB-SubCell"/>
</dbReference>
<dbReference type="PANTHER" id="PTHR19297:SF178">
    <property type="entry name" value="BETA-1,3-GALACTOSYL-O-GLYCOSYL-GLYCOPROTEIN BETA-1,6-N-ACETYLGLUCOSAMINYLTRANSFERASE 7"/>
    <property type="match status" value="1"/>
</dbReference>
<keyword evidence="7" id="KW-1133">Transmembrane helix</keyword>
<dbReference type="GeneTree" id="ENSGT00940000156849"/>
<evidence type="ECO:0000256" key="10">
    <source>
        <dbReference type="ARBA" id="ARBA00038150"/>
    </source>
</evidence>
<dbReference type="InParanoid" id="A0A4W3IL27"/>
<evidence type="ECO:0000256" key="8">
    <source>
        <dbReference type="ARBA" id="ARBA00023136"/>
    </source>
</evidence>
<protein>
    <submittedName>
        <fullName evidence="11">N-acetyllactosaminide beta-1,6-N-acetylglucosaminyl-transferase-like</fullName>
    </submittedName>
</protein>
<evidence type="ECO:0000256" key="3">
    <source>
        <dbReference type="ARBA" id="ARBA00022676"/>
    </source>
</evidence>
<evidence type="ECO:0000256" key="5">
    <source>
        <dbReference type="ARBA" id="ARBA00022692"/>
    </source>
</evidence>
<dbReference type="InterPro" id="IPR003406">
    <property type="entry name" value="Glyco_trans_14"/>
</dbReference>
<keyword evidence="6" id="KW-0735">Signal-anchor</keyword>
<evidence type="ECO:0000256" key="7">
    <source>
        <dbReference type="ARBA" id="ARBA00022989"/>
    </source>
</evidence>
<dbReference type="OMA" id="QNGKQIN"/>
<dbReference type="PANTHER" id="PTHR19297">
    <property type="entry name" value="GLYCOSYLTRANSFERASE 14 FAMILY MEMBER"/>
    <property type="match status" value="1"/>
</dbReference>
<name>A0A4W3IL27_CALMI</name>
<reference evidence="12" key="2">
    <citation type="journal article" date="2007" name="PLoS Biol.">
        <title>Survey sequencing and comparative analysis of the elephant shark (Callorhinchus milii) genome.</title>
        <authorList>
            <person name="Venkatesh B."/>
            <person name="Kirkness E.F."/>
            <person name="Loh Y.H."/>
            <person name="Halpern A.L."/>
            <person name="Lee A.P."/>
            <person name="Johnson J."/>
            <person name="Dandona N."/>
            <person name="Viswanathan L.D."/>
            <person name="Tay A."/>
            <person name="Venter J.C."/>
            <person name="Strausberg R.L."/>
            <person name="Brenner S."/>
        </authorList>
    </citation>
    <scope>NUCLEOTIDE SEQUENCE [LARGE SCALE GENOMIC DNA]</scope>
</reference>
<keyword evidence="12" id="KW-1185">Reference proteome</keyword>
<reference evidence="11" key="4">
    <citation type="submission" date="2025-08" db="UniProtKB">
        <authorList>
            <consortium name="Ensembl"/>
        </authorList>
    </citation>
    <scope>IDENTIFICATION</scope>
</reference>
<keyword evidence="3" id="KW-0328">Glycosyltransferase</keyword>
<evidence type="ECO:0000256" key="4">
    <source>
        <dbReference type="ARBA" id="ARBA00022679"/>
    </source>
</evidence>
<reference evidence="11" key="5">
    <citation type="submission" date="2025-09" db="UniProtKB">
        <authorList>
            <consortium name="Ensembl"/>
        </authorList>
    </citation>
    <scope>IDENTIFICATION</scope>
</reference>